<dbReference type="EMBL" id="JACXVP010000008">
    <property type="protein sequence ID" value="KAG5590519.1"/>
    <property type="molecule type" value="Genomic_DNA"/>
</dbReference>
<organism evidence="1 2">
    <name type="scientific">Solanum commersonii</name>
    <name type="common">Commerson's wild potato</name>
    <name type="synonym">Commerson's nightshade</name>
    <dbReference type="NCBI Taxonomy" id="4109"/>
    <lineage>
        <taxon>Eukaryota</taxon>
        <taxon>Viridiplantae</taxon>
        <taxon>Streptophyta</taxon>
        <taxon>Embryophyta</taxon>
        <taxon>Tracheophyta</taxon>
        <taxon>Spermatophyta</taxon>
        <taxon>Magnoliopsida</taxon>
        <taxon>eudicotyledons</taxon>
        <taxon>Gunneridae</taxon>
        <taxon>Pentapetalae</taxon>
        <taxon>asterids</taxon>
        <taxon>lamiids</taxon>
        <taxon>Solanales</taxon>
        <taxon>Solanaceae</taxon>
        <taxon>Solanoideae</taxon>
        <taxon>Solaneae</taxon>
        <taxon>Solanum</taxon>
    </lineage>
</organism>
<keyword evidence="2" id="KW-1185">Reference proteome</keyword>
<protein>
    <submittedName>
        <fullName evidence="1">Uncharacterized protein</fullName>
    </submittedName>
</protein>
<reference evidence="1 2" key="1">
    <citation type="submission" date="2020-09" db="EMBL/GenBank/DDBJ databases">
        <title>De no assembly of potato wild relative species, Solanum commersonii.</title>
        <authorList>
            <person name="Cho K."/>
        </authorList>
    </citation>
    <scope>NUCLEOTIDE SEQUENCE [LARGE SCALE GENOMIC DNA]</scope>
    <source>
        <strain evidence="1">LZ3.2</strain>
        <tissue evidence="1">Leaf</tissue>
    </source>
</reference>
<dbReference type="AlphaFoldDB" id="A0A9J5XSI6"/>
<sequence length="166" mass="18944">MGYCCRCEWLSKLTNCCGSGSPRIKEDGEIAEMEVFGTENALKDPICDELREWAGRIQGPLCGIGDLNVIASIEENLGARVFSDHATLQITMKKNISVGPRYFKILEFLDNKDGFLHVVKGIWEDGVEDNPMWILHHKLKRISKRHSVCSRKTLGDFMWNQRGWRS</sequence>
<comment type="caution">
    <text evidence="1">The sequence shown here is derived from an EMBL/GenBank/DDBJ whole genome shotgun (WGS) entry which is preliminary data.</text>
</comment>
<evidence type="ECO:0000313" key="2">
    <source>
        <dbReference type="Proteomes" id="UP000824120"/>
    </source>
</evidence>
<dbReference type="Proteomes" id="UP000824120">
    <property type="component" value="Chromosome 8"/>
</dbReference>
<proteinExistence type="predicted"/>
<name>A0A9J5XSI6_SOLCO</name>
<accession>A0A9J5XSI6</accession>
<evidence type="ECO:0000313" key="1">
    <source>
        <dbReference type="EMBL" id="KAG5590519.1"/>
    </source>
</evidence>
<gene>
    <name evidence="1" type="ORF">H5410_041033</name>
</gene>